<dbReference type="Proteomes" id="UP000276133">
    <property type="component" value="Unassembled WGS sequence"/>
</dbReference>
<organism evidence="1 2">
    <name type="scientific">Brachionus plicatilis</name>
    <name type="common">Marine rotifer</name>
    <name type="synonym">Brachionus muelleri</name>
    <dbReference type="NCBI Taxonomy" id="10195"/>
    <lineage>
        <taxon>Eukaryota</taxon>
        <taxon>Metazoa</taxon>
        <taxon>Spiralia</taxon>
        <taxon>Gnathifera</taxon>
        <taxon>Rotifera</taxon>
        <taxon>Eurotatoria</taxon>
        <taxon>Monogononta</taxon>
        <taxon>Pseudotrocha</taxon>
        <taxon>Ploima</taxon>
        <taxon>Brachionidae</taxon>
        <taxon>Brachionus</taxon>
    </lineage>
</organism>
<keyword evidence="2" id="KW-1185">Reference proteome</keyword>
<reference evidence="1 2" key="1">
    <citation type="journal article" date="2018" name="Sci. Rep.">
        <title>Genomic signatures of local adaptation to the degree of environmental predictability in rotifers.</title>
        <authorList>
            <person name="Franch-Gras L."/>
            <person name="Hahn C."/>
            <person name="Garcia-Roger E.M."/>
            <person name="Carmona M.J."/>
            <person name="Serra M."/>
            <person name="Gomez A."/>
        </authorList>
    </citation>
    <scope>NUCLEOTIDE SEQUENCE [LARGE SCALE GENOMIC DNA]</scope>
    <source>
        <strain evidence="1">HYR1</strain>
    </source>
</reference>
<protein>
    <submittedName>
        <fullName evidence="1">Uncharacterized protein</fullName>
    </submittedName>
</protein>
<comment type="caution">
    <text evidence="1">The sequence shown here is derived from an EMBL/GenBank/DDBJ whole genome shotgun (WGS) entry which is preliminary data.</text>
</comment>
<sequence length="68" mass="8111">MPIINSKISIWFYIFTPIEKEQQQLVKNVQLLNNSGKKEEIIDYQWNRMTQSSRYTSLAQFKKAIQDS</sequence>
<proteinExistence type="predicted"/>
<dbReference type="EMBL" id="REGN01009532">
    <property type="protein sequence ID" value="RNA00975.1"/>
    <property type="molecule type" value="Genomic_DNA"/>
</dbReference>
<evidence type="ECO:0000313" key="1">
    <source>
        <dbReference type="EMBL" id="RNA00975.1"/>
    </source>
</evidence>
<gene>
    <name evidence="1" type="ORF">BpHYR1_035343</name>
</gene>
<evidence type="ECO:0000313" key="2">
    <source>
        <dbReference type="Proteomes" id="UP000276133"/>
    </source>
</evidence>
<name>A0A3M7PQF1_BRAPC</name>
<dbReference type="AlphaFoldDB" id="A0A3M7PQF1"/>
<accession>A0A3M7PQF1</accession>